<keyword evidence="1" id="KW-0812">Transmembrane</keyword>
<name>A0A0A0I073_CLOBO</name>
<evidence type="ECO:0000313" key="2">
    <source>
        <dbReference type="EMBL" id="KGM93035.1"/>
    </source>
</evidence>
<reference evidence="2 3" key="1">
    <citation type="submission" date="2014-01" db="EMBL/GenBank/DDBJ databases">
        <title>Plasmidome dynamics in the species complex Clostridium novyi sensu lato converts strains of independent lineages into distinctly different pathogens.</title>
        <authorList>
            <person name="Skarin H."/>
            <person name="Segerman B."/>
        </authorList>
    </citation>
    <scope>NUCLEOTIDE SEQUENCE [LARGE SCALE GENOMIC DNA]</scope>
    <source>
        <strain evidence="2 3">DC5</strain>
    </source>
</reference>
<dbReference type="EMBL" id="JDRY01000174">
    <property type="protein sequence ID" value="KGM93035.1"/>
    <property type="molecule type" value="Genomic_DNA"/>
</dbReference>
<gene>
    <name evidence="2" type="ORF">Z955_16020</name>
</gene>
<feature type="transmembrane region" description="Helical" evidence="1">
    <location>
        <begin position="56"/>
        <end position="76"/>
    </location>
</feature>
<comment type="caution">
    <text evidence="2">The sequence shown here is derived from an EMBL/GenBank/DDBJ whole genome shotgun (WGS) entry which is preliminary data.</text>
</comment>
<sequence>MIKSLIHFWKIMLGLIFILTGIIPVYLILFIYPFKGFNSFMQSLKWSFTESCDKDFHIIGVIFFITGLMLIIDFLVKSKKFKK</sequence>
<proteinExistence type="predicted"/>
<accession>A0A0A0I073</accession>
<organism evidence="2 3">
    <name type="scientific">Clostridium botulinum C/D str. DC5</name>
    <dbReference type="NCBI Taxonomy" id="1443128"/>
    <lineage>
        <taxon>Bacteria</taxon>
        <taxon>Bacillati</taxon>
        <taxon>Bacillota</taxon>
        <taxon>Clostridia</taxon>
        <taxon>Eubacteriales</taxon>
        <taxon>Clostridiaceae</taxon>
        <taxon>Clostridium</taxon>
    </lineage>
</organism>
<evidence type="ECO:0000313" key="3">
    <source>
        <dbReference type="Proteomes" id="UP000030014"/>
    </source>
</evidence>
<feature type="transmembrane region" description="Helical" evidence="1">
    <location>
        <begin position="12"/>
        <end position="34"/>
    </location>
</feature>
<dbReference type="Proteomes" id="UP000030014">
    <property type="component" value="Unassembled WGS sequence"/>
</dbReference>
<dbReference type="RefSeq" id="WP_039260271.1">
    <property type="nucleotide sequence ID" value="NZ_JDRY01000174.1"/>
</dbReference>
<evidence type="ECO:0000256" key="1">
    <source>
        <dbReference type="SAM" id="Phobius"/>
    </source>
</evidence>
<keyword evidence="1" id="KW-0472">Membrane</keyword>
<keyword evidence="1" id="KW-1133">Transmembrane helix</keyword>
<protein>
    <submittedName>
        <fullName evidence="2">Uncharacterized protein</fullName>
    </submittedName>
</protein>
<dbReference type="AlphaFoldDB" id="A0A0A0I073"/>